<dbReference type="InterPro" id="IPR051222">
    <property type="entry name" value="PPR/CCM1_RNA-binding"/>
</dbReference>
<keyword evidence="1" id="KW-0677">Repeat</keyword>
<accession>A0ABD3M1A0</accession>
<keyword evidence="2" id="KW-0732">Signal</keyword>
<evidence type="ECO:0000313" key="4">
    <source>
        <dbReference type="Proteomes" id="UP001530293"/>
    </source>
</evidence>
<dbReference type="Proteomes" id="UP001530293">
    <property type="component" value="Unassembled WGS sequence"/>
</dbReference>
<dbReference type="PANTHER" id="PTHR47942">
    <property type="entry name" value="TETRATRICOPEPTIDE REPEAT (TPR)-LIKE SUPERFAMILY PROTEIN-RELATED"/>
    <property type="match status" value="1"/>
</dbReference>
<feature type="signal peptide" evidence="2">
    <location>
        <begin position="1"/>
        <end position="23"/>
    </location>
</feature>
<sequence>MRSRPSTLSPVVIAICFLTRGNALSLPPSLSSKRSNNSISCTSCYRCINPPRAHQRHVLQVWSTSTQSNNENLRDPGQRHQTNSVSAATPFNHDIARTIFAPLFFSLYHYKNKEPSSTFRHQLTRPSPFEDPSCAQTAERMLRRMMENRYRSAGRTVCPDSRTFGLVAGAYGRLRWGQKSDGRPSGRRKDGHNNMVPFEEEANIISQYQNITSDDDIRYGKIQVTPVDKLQGLLQLQLRLCHREGWSAEIRPSVDMYNRMLKRLARQSGMLKYQENNRSAEQALLWVQLMRSPILQYHGSDGESELLCRPDAMTYAHVIDALSSHRNLDQKLAVSEPDFSTFESMHAFAKQIDVELIESDTRQSALSSEMFLSEAEALLSLLEDEYNKQRLNNGLKKGKVERALAHAYSCLAEGWGRQAVLGMSTDDGSFTKQVFDAERNDNEILNNREHSIKRSHELLCRLEALSHHSIPSSCYSSLIIALSTSRSPTAATLAEDVLNRMMARHVGNLPSRFFNVNDVAKAFSGSIATFARNNDAPKAEIVLNQMIDLYNDGTLGPEFVPEVRAFGTCIALWGKFDGEIHDSSQETPKKRRKKDLPPFKQRLRNADRAEAILTQLECIADNESTKGNEKFVVDATPYNIAILARVQTIDDKIDRYSSEEKEGNERVILHAQSLLDHMEYGRRVMPDPYTYSILLHAWCKQSHPGNEKAADHAEELLRRRIEDVDITKIIADRDMTAKMSRGQNVVGEIWPNVKHYSSVLKAHAKTKTPGGAKKALALLCEMERRYYDADLVEGANISGSPTEFHVDQKDVAKPDLVCYSIVIDAFANSRLPEASSVALRLLRAVETKFDAGDESMKPNTRIYTAVILSLVHSPFIAGEENDDDDGVFAGKRISSNALRAWSILEKMKANHVPPNSFTYNYIINAAAESAEDQRSSFEVAVRAFQEIRKSKTTKHTDMKDGIQDPCHPDSFTFSFMIKACNNLLPSGPLRTEVISQVFRECCRSGYLNDAILDRTWRGLSPETFYLLVEKNSLTTPPKVGNVPPKPPIAIAALPSSWSRCCQAIKARNPKGGATTWKKGVQLA</sequence>
<feature type="chain" id="PRO_5044753859" evidence="2">
    <location>
        <begin position="24"/>
        <end position="1083"/>
    </location>
</feature>
<dbReference type="AlphaFoldDB" id="A0ABD3M1A0"/>
<gene>
    <name evidence="3" type="ORF">ACHAWU_001796</name>
</gene>
<evidence type="ECO:0000256" key="2">
    <source>
        <dbReference type="SAM" id="SignalP"/>
    </source>
</evidence>
<proteinExistence type="predicted"/>
<protein>
    <submittedName>
        <fullName evidence="3">Uncharacterized protein</fullName>
    </submittedName>
</protein>
<evidence type="ECO:0000256" key="1">
    <source>
        <dbReference type="ARBA" id="ARBA00022737"/>
    </source>
</evidence>
<dbReference type="PANTHER" id="PTHR47942:SF63">
    <property type="entry name" value="PENTATRICOPEPTIDE REPEAT-CONTAINING PROTEIN"/>
    <property type="match status" value="1"/>
</dbReference>
<reference evidence="3 4" key="1">
    <citation type="submission" date="2024-10" db="EMBL/GenBank/DDBJ databases">
        <title>Updated reference genomes for cyclostephanoid diatoms.</title>
        <authorList>
            <person name="Roberts W.R."/>
            <person name="Alverson A.J."/>
        </authorList>
    </citation>
    <scope>NUCLEOTIDE SEQUENCE [LARGE SCALE GENOMIC DNA]</scope>
    <source>
        <strain evidence="3 4">AJA232-27</strain>
    </source>
</reference>
<organism evidence="3 4">
    <name type="scientific">Discostella pseudostelligera</name>
    <dbReference type="NCBI Taxonomy" id="259834"/>
    <lineage>
        <taxon>Eukaryota</taxon>
        <taxon>Sar</taxon>
        <taxon>Stramenopiles</taxon>
        <taxon>Ochrophyta</taxon>
        <taxon>Bacillariophyta</taxon>
        <taxon>Coscinodiscophyceae</taxon>
        <taxon>Thalassiosirophycidae</taxon>
        <taxon>Stephanodiscales</taxon>
        <taxon>Stephanodiscaceae</taxon>
        <taxon>Discostella</taxon>
    </lineage>
</organism>
<name>A0ABD3M1A0_9STRA</name>
<keyword evidence="4" id="KW-1185">Reference proteome</keyword>
<evidence type="ECO:0000313" key="3">
    <source>
        <dbReference type="EMBL" id="KAL3756593.1"/>
    </source>
</evidence>
<dbReference type="InterPro" id="IPR002885">
    <property type="entry name" value="PPR_rpt"/>
</dbReference>
<comment type="caution">
    <text evidence="3">The sequence shown here is derived from an EMBL/GenBank/DDBJ whole genome shotgun (WGS) entry which is preliminary data.</text>
</comment>
<dbReference type="Pfam" id="PF13812">
    <property type="entry name" value="PPR_3"/>
    <property type="match status" value="1"/>
</dbReference>
<dbReference type="Gene3D" id="1.25.40.10">
    <property type="entry name" value="Tetratricopeptide repeat domain"/>
    <property type="match status" value="2"/>
</dbReference>
<dbReference type="EMBL" id="JALLBG020000302">
    <property type="protein sequence ID" value="KAL3756593.1"/>
    <property type="molecule type" value="Genomic_DNA"/>
</dbReference>
<dbReference type="InterPro" id="IPR011990">
    <property type="entry name" value="TPR-like_helical_dom_sf"/>
</dbReference>